<dbReference type="SUPFAM" id="SSF52540">
    <property type="entry name" value="P-loop containing nucleoside triphosphate hydrolases"/>
    <property type="match status" value="1"/>
</dbReference>
<sequence>MGGIGKTTIMKHIHNQLLEETKALFDKIIWVTVSKELNIPDLQEKLADALNIADLPESEPERVAELMEKLRQRRYVLILDDVWERFSLAEVGIPKPTSSNGSKLVLTSRSIEVCRSMDCKVVKVPPLSHEESMNLFLEHAGHGVLKVPSLKKILGNIVRECAGSMKGIYDVAEWRNALRELRDHVRSVKGTDVEIYKRLKFSFDRLGDLKIQKNYIISREELVEYWIDEEFLGTGSRQELYDRGHTILNRLENNSLLEKVDRDNVKMHDVMRDTALYIKSSGPRFMVKSGIGLKELPSKQEWGEDLEKVSIMMNNVLEIPPNLSPKCEVLSTLLLQNNKSLQSISESFFQHMHSLSILDISYTNIEQLPNSVSKLEKLKALVLHGCYNLRYVPSLEKLEALRKLDLYHTAIEKEPEGLEMLSNLTYLNLCIQSLKKLPVAILPRLFCLQCLVLYVKSSSVEMNGFDPARLTKLEIFQGRFTELIDFNAYTKSIQGQELTSYLLVMAQLKAKFKVNESVLIFIFFFVMEFSIQQYNELTINTLFKLRVRVKIKLYILTISFISFRIFLTVEGVESVFFNRENGLLEMVGNVDIVRFVNKLRKYIYVEILSIVPNRWVPDPVVLPTDLMCLRIFEFHNVRSLSDISIFFQQANQLRVCSVEDCKGIESILDSSLSNSLCSPLENLEYLWLERLDNLHRKRFTREKGINTPMKFNLPKLRELELKNLPKLKSICGSNTTMVCNSLRKIEVSECTNLKRMPLSIPLFQDTDQSVPCAHPFEVICIYPKEWWESVEWDYPKAKEVLLP</sequence>
<dbReference type="SUPFAM" id="SSF52058">
    <property type="entry name" value="L domain-like"/>
    <property type="match status" value="1"/>
</dbReference>
<evidence type="ECO:0000256" key="3">
    <source>
        <dbReference type="ARBA" id="ARBA00022821"/>
    </source>
</evidence>
<dbReference type="GO" id="GO:0043531">
    <property type="term" value="F:ADP binding"/>
    <property type="evidence" value="ECO:0007669"/>
    <property type="project" value="InterPro"/>
</dbReference>
<dbReference type="Gene3D" id="3.30.70.100">
    <property type="match status" value="1"/>
</dbReference>
<dbReference type="InterPro" id="IPR027417">
    <property type="entry name" value="P-loop_NTPase"/>
</dbReference>
<dbReference type="AlphaFoldDB" id="A0A5D3ADJ9"/>
<dbReference type="InterPro" id="IPR058922">
    <property type="entry name" value="WHD_DRP"/>
</dbReference>
<name>A0A5D3ADJ9_GOSMU</name>
<feature type="domain" description="NB-ARC" evidence="4">
    <location>
        <begin position="1"/>
        <end position="142"/>
    </location>
</feature>
<accession>A0A5D3ADJ9</accession>
<feature type="domain" description="Disease resistance protein At4g27190-like leucine-rich repeats" evidence="5">
    <location>
        <begin position="650"/>
        <end position="756"/>
    </location>
</feature>
<proteinExistence type="inferred from homology"/>
<evidence type="ECO:0000313" key="8">
    <source>
        <dbReference type="Proteomes" id="UP000323597"/>
    </source>
</evidence>
<evidence type="ECO:0000259" key="5">
    <source>
        <dbReference type="Pfam" id="PF23247"/>
    </source>
</evidence>
<dbReference type="EMBL" id="CM017636">
    <property type="protein sequence ID" value="TYJ48211.1"/>
    <property type="molecule type" value="Genomic_DNA"/>
</dbReference>
<evidence type="ECO:0000256" key="2">
    <source>
        <dbReference type="ARBA" id="ARBA00022737"/>
    </source>
</evidence>
<dbReference type="InterPro" id="IPR032675">
    <property type="entry name" value="LRR_dom_sf"/>
</dbReference>
<dbReference type="GO" id="GO:0006952">
    <property type="term" value="P:defense response"/>
    <property type="evidence" value="ECO:0007669"/>
    <property type="project" value="UniProtKB-KW"/>
</dbReference>
<evidence type="ECO:0000259" key="4">
    <source>
        <dbReference type="Pfam" id="PF00931"/>
    </source>
</evidence>
<dbReference type="PANTHER" id="PTHR33463:SF212">
    <property type="entry name" value="AND NB-ARC DOMAINS-CONTAINING DISEASE RESISTANCE PROTEIN, PUTATIVE-RELATED"/>
    <property type="match status" value="1"/>
</dbReference>
<evidence type="ECO:0000259" key="6">
    <source>
        <dbReference type="Pfam" id="PF23559"/>
    </source>
</evidence>
<dbReference type="Gene3D" id="3.40.50.300">
    <property type="entry name" value="P-loop containing nucleotide triphosphate hydrolases"/>
    <property type="match status" value="1"/>
</dbReference>
<dbReference type="Pfam" id="PF23247">
    <property type="entry name" value="LRR_RPS2"/>
    <property type="match status" value="1"/>
</dbReference>
<gene>
    <name evidence="7" type="ORF">E1A91_A01G045000v1</name>
</gene>
<feature type="non-terminal residue" evidence="7">
    <location>
        <position position="803"/>
    </location>
</feature>
<dbReference type="Pfam" id="PF13855">
    <property type="entry name" value="LRR_8"/>
    <property type="match status" value="1"/>
</dbReference>
<evidence type="ECO:0000313" key="7">
    <source>
        <dbReference type="EMBL" id="TYJ48211.1"/>
    </source>
</evidence>
<keyword evidence="3" id="KW-0611">Plant defense</keyword>
<dbReference type="Gene3D" id="3.80.10.10">
    <property type="entry name" value="Ribonuclease Inhibitor"/>
    <property type="match status" value="1"/>
</dbReference>
<organism evidence="7 8">
    <name type="scientific">Gossypium mustelinum</name>
    <name type="common">Cotton</name>
    <name type="synonym">Gossypium caicoense</name>
    <dbReference type="NCBI Taxonomy" id="34275"/>
    <lineage>
        <taxon>Eukaryota</taxon>
        <taxon>Viridiplantae</taxon>
        <taxon>Streptophyta</taxon>
        <taxon>Embryophyta</taxon>
        <taxon>Tracheophyta</taxon>
        <taxon>Spermatophyta</taxon>
        <taxon>Magnoliopsida</taxon>
        <taxon>eudicotyledons</taxon>
        <taxon>Gunneridae</taxon>
        <taxon>Pentapetalae</taxon>
        <taxon>rosids</taxon>
        <taxon>malvids</taxon>
        <taxon>Malvales</taxon>
        <taxon>Malvaceae</taxon>
        <taxon>Malvoideae</taxon>
        <taxon>Gossypium</taxon>
    </lineage>
</organism>
<dbReference type="Pfam" id="PF23559">
    <property type="entry name" value="WHD_DRP"/>
    <property type="match status" value="1"/>
</dbReference>
<protein>
    <submittedName>
        <fullName evidence="7">Uncharacterized protein</fullName>
    </submittedName>
</protein>
<reference evidence="7 8" key="1">
    <citation type="submission" date="2019-07" db="EMBL/GenBank/DDBJ databases">
        <title>WGS assembly of Gossypium mustelinum.</title>
        <authorList>
            <person name="Chen Z.J."/>
            <person name="Sreedasyam A."/>
            <person name="Ando A."/>
            <person name="Song Q."/>
            <person name="De L."/>
            <person name="Hulse-Kemp A."/>
            <person name="Ding M."/>
            <person name="Ye W."/>
            <person name="Kirkbride R."/>
            <person name="Jenkins J."/>
            <person name="Plott C."/>
            <person name="Lovell J."/>
            <person name="Lin Y.-M."/>
            <person name="Vaughn R."/>
            <person name="Liu B."/>
            <person name="Li W."/>
            <person name="Simpson S."/>
            <person name="Scheffler B."/>
            <person name="Saski C."/>
            <person name="Grover C."/>
            <person name="Hu G."/>
            <person name="Conover J."/>
            <person name="Carlson J."/>
            <person name="Shu S."/>
            <person name="Boston L."/>
            <person name="Williams M."/>
            <person name="Peterson D."/>
            <person name="Mcgee K."/>
            <person name="Jones D."/>
            <person name="Wendel J."/>
            <person name="Stelly D."/>
            <person name="Grimwood J."/>
            <person name="Schmutz J."/>
        </authorList>
    </citation>
    <scope>NUCLEOTIDE SEQUENCE [LARGE SCALE GENOMIC DNA]</scope>
    <source>
        <strain evidence="7">1408120.09</strain>
    </source>
</reference>
<keyword evidence="2" id="KW-0677">Repeat</keyword>
<dbReference type="InterPro" id="IPR001611">
    <property type="entry name" value="Leu-rich_rpt"/>
</dbReference>
<dbReference type="Proteomes" id="UP000323597">
    <property type="component" value="Chromosome A01"/>
</dbReference>
<comment type="similarity">
    <text evidence="1">Belongs to the disease resistance NB-LRR family.</text>
</comment>
<dbReference type="PANTHER" id="PTHR33463">
    <property type="entry name" value="NB-ARC DOMAIN-CONTAINING PROTEIN-RELATED"/>
    <property type="match status" value="1"/>
</dbReference>
<dbReference type="InterPro" id="IPR057135">
    <property type="entry name" value="At4g27190-like_LRR"/>
</dbReference>
<dbReference type="InterPro" id="IPR050905">
    <property type="entry name" value="Plant_NBS-LRR"/>
</dbReference>
<feature type="domain" description="Disease resistance protein winged helix" evidence="6">
    <location>
        <begin position="213"/>
        <end position="273"/>
    </location>
</feature>
<keyword evidence="8" id="KW-1185">Reference proteome</keyword>
<dbReference type="FunFam" id="3.40.50.300:FF:001091">
    <property type="entry name" value="Probable disease resistance protein At1g61300"/>
    <property type="match status" value="1"/>
</dbReference>
<evidence type="ECO:0000256" key="1">
    <source>
        <dbReference type="ARBA" id="ARBA00008894"/>
    </source>
</evidence>
<dbReference type="Pfam" id="PF00931">
    <property type="entry name" value="NB-ARC"/>
    <property type="match status" value="1"/>
</dbReference>
<dbReference type="InterPro" id="IPR002182">
    <property type="entry name" value="NB-ARC"/>
</dbReference>